<dbReference type="EMBL" id="VCLA01000170">
    <property type="protein sequence ID" value="MQT03337.1"/>
    <property type="molecule type" value="Genomic_DNA"/>
</dbReference>
<gene>
    <name evidence="2" type="ORF">FF041_25040</name>
</gene>
<accession>A0A646KMR5</accession>
<dbReference type="AlphaFoldDB" id="A0A646KMR5"/>
<sequence>MRDERGAAERAFVAVSETLTGFDAETLYGTGLVGEYRALTAAEAGEDRYARFAGGDQGGPGHQGDPDGDPELTRAVVQLWYTGRWPGLAGGRGPYTVSVRAYAEGLVWRAVGVAAPGVSAPGFGSWTEPPAPLDGWSEPPAPADGAGR</sequence>
<feature type="region of interest" description="Disordered" evidence="1">
    <location>
        <begin position="119"/>
        <end position="148"/>
    </location>
</feature>
<dbReference type="Proteomes" id="UP000419138">
    <property type="component" value="Unassembled WGS sequence"/>
</dbReference>
<evidence type="ECO:0000313" key="2">
    <source>
        <dbReference type="EMBL" id="MQT03337.1"/>
    </source>
</evidence>
<comment type="caution">
    <text evidence="2">The sequence shown here is derived from an EMBL/GenBank/DDBJ whole genome shotgun (WGS) entry which is preliminary data.</text>
</comment>
<evidence type="ECO:0000313" key="3">
    <source>
        <dbReference type="Proteomes" id="UP000419138"/>
    </source>
</evidence>
<organism evidence="2 3">
    <name type="scientific">Streptomyces jumonjinensis</name>
    <dbReference type="NCBI Taxonomy" id="1945"/>
    <lineage>
        <taxon>Bacteria</taxon>
        <taxon>Bacillati</taxon>
        <taxon>Actinomycetota</taxon>
        <taxon>Actinomycetes</taxon>
        <taxon>Kitasatosporales</taxon>
        <taxon>Streptomycetaceae</taxon>
        <taxon>Streptomyces</taxon>
    </lineage>
</organism>
<keyword evidence="3" id="KW-1185">Reference proteome</keyword>
<reference evidence="2 3" key="1">
    <citation type="submission" date="2019-05" db="EMBL/GenBank/DDBJ databases">
        <title>Comparative genomics and metabolomics analyses of clavulanic acid producing Streptomyces species provides insight into specialized metabolism and evolution of beta-lactam biosynthetic gene clusters.</title>
        <authorList>
            <person name="Moore M.A."/>
            <person name="Cruz-Morales P."/>
            <person name="Barona Gomez F."/>
            <person name="Kapil T."/>
        </authorList>
    </citation>
    <scope>NUCLEOTIDE SEQUENCE [LARGE SCALE GENOMIC DNA]</scope>
    <source>
        <strain evidence="2 3">NRRL 5741</strain>
    </source>
</reference>
<feature type="region of interest" description="Disordered" evidence="1">
    <location>
        <begin position="51"/>
        <end position="71"/>
    </location>
</feature>
<name>A0A646KMR5_STRJU</name>
<evidence type="ECO:0000256" key="1">
    <source>
        <dbReference type="SAM" id="MobiDB-lite"/>
    </source>
</evidence>
<proteinExistence type="predicted"/>
<protein>
    <submittedName>
        <fullName evidence="2">Uncharacterized protein</fullName>
    </submittedName>
</protein>